<gene>
    <name evidence="1" type="ORF">llap_8924</name>
</gene>
<sequence>MQLAFWAASAHCRLMLSFSSTNTPKSFSSGLLSSHSLPNFVPGIATSQMQDLALDLVELHAVCTSLSLKPVQVPLDGIPSLQHVDHATKLGVVSKLAEGALNPTVHVSSKDVEQHWSQY</sequence>
<evidence type="ECO:0000313" key="2">
    <source>
        <dbReference type="Proteomes" id="UP000233556"/>
    </source>
</evidence>
<reference evidence="2" key="2">
    <citation type="submission" date="2017-12" db="EMBL/GenBank/DDBJ databases">
        <title>Genome sequence of the Bar-tailed Godwit (Limosa lapponica baueri).</title>
        <authorList>
            <person name="Lima N.C.B."/>
            <person name="Parody-Merino A.M."/>
            <person name="Battley P.F."/>
            <person name="Fidler A.E."/>
            <person name="Prosdocimi F."/>
        </authorList>
    </citation>
    <scope>NUCLEOTIDE SEQUENCE [LARGE SCALE GENOMIC DNA]</scope>
</reference>
<keyword evidence="2" id="KW-1185">Reference proteome</keyword>
<name>A0A2I0U479_LIMLA</name>
<proteinExistence type="predicted"/>
<dbReference type="AlphaFoldDB" id="A0A2I0U479"/>
<accession>A0A2I0U479</accession>
<reference evidence="2" key="1">
    <citation type="submission" date="2017-11" db="EMBL/GenBank/DDBJ databases">
        <authorList>
            <person name="Lima N.C."/>
            <person name="Parody-Merino A.M."/>
            <person name="Battley P.F."/>
            <person name="Fidler A.E."/>
            <person name="Prosdocimi F."/>
        </authorList>
    </citation>
    <scope>NUCLEOTIDE SEQUENCE [LARGE SCALE GENOMIC DNA]</scope>
</reference>
<dbReference type="OrthoDB" id="9400575at2759"/>
<evidence type="ECO:0000313" key="1">
    <source>
        <dbReference type="EMBL" id="PKU40783.1"/>
    </source>
</evidence>
<dbReference type="Proteomes" id="UP000233556">
    <property type="component" value="Unassembled WGS sequence"/>
</dbReference>
<dbReference type="EMBL" id="KZ506210">
    <property type="protein sequence ID" value="PKU40783.1"/>
    <property type="molecule type" value="Genomic_DNA"/>
</dbReference>
<organism evidence="1 2">
    <name type="scientific">Limosa lapponica baueri</name>
    <dbReference type="NCBI Taxonomy" id="1758121"/>
    <lineage>
        <taxon>Eukaryota</taxon>
        <taxon>Metazoa</taxon>
        <taxon>Chordata</taxon>
        <taxon>Craniata</taxon>
        <taxon>Vertebrata</taxon>
        <taxon>Euteleostomi</taxon>
        <taxon>Archelosauria</taxon>
        <taxon>Archosauria</taxon>
        <taxon>Dinosauria</taxon>
        <taxon>Saurischia</taxon>
        <taxon>Theropoda</taxon>
        <taxon>Coelurosauria</taxon>
        <taxon>Aves</taxon>
        <taxon>Neognathae</taxon>
        <taxon>Neoaves</taxon>
        <taxon>Charadriiformes</taxon>
        <taxon>Scolopacidae</taxon>
        <taxon>Limosa</taxon>
    </lineage>
</organism>
<protein>
    <submittedName>
        <fullName evidence="1">Testosterone 17-beta-dehydrogenase 3-like</fullName>
    </submittedName>
</protein>